<dbReference type="EMBL" id="BDIP01000605">
    <property type="protein sequence ID" value="GIQ82152.1"/>
    <property type="molecule type" value="Genomic_DNA"/>
</dbReference>
<gene>
    <name evidence="1" type="ORF">KIPB_003238</name>
</gene>
<evidence type="ECO:0000313" key="2">
    <source>
        <dbReference type="Proteomes" id="UP000265618"/>
    </source>
</evidence>
<comment type="caution">
    <text evidence="1">The sequence shown here is derived from an EMBL/GenBank/DDBJ whole genome shotgun (WGS) entry which is preliminary data.</text>
</comment>
<organism evidence="1 2">
    <name type="scientific">Kipferlia bialata</name>
    <dbReference type="NCBI Taxonomy" id="797122"/>
    <lineage>
        <taxon>Eukaryota</taxon>
        <taxon>Metamonada</taxon>
        <taxon>Carpediemonas-like organisms</taxon>
        <taxon>Kipferlia</taxon>
    </lineage>
</organism>
<accession>A0A9K3GGW6</accession>
<dbReference type="SUPFAM" id="SSF50965">
    <property type="entry name" value="Galactose oxidase, central domain"/>
    <property type="match status" value="1"/>
</dbReference>
<keyword evidence="2" id="KW-1185">Reference proteome</keyword>
<dbReference type="Proteomes" id="UP000265618">
    <property type="component" value="Unassembled WGS sequence"/>
</dbReference>
<reference evidence="1 2" key="1">
    <citation type="journal article" date="2018" name="PLoS ONE">
        <title>The draft genome of Kipferlia bialata reveals reductive genome evolution in fornicate parasites.</title>
        <authorList>
            <person name="Tanifuji G."/>
            <person name="Takabayashi S."/>
            <person name="Kume K."/>
            <person name="Takagi M."/>
            <person name="Nakayama T."/>
            <person name="Kamikawa R."/>
            <person name="Inagaki Y."/>
            <person name="Hashimoto T."/>
        </authorList>
    </citation>
    <scope>NUCLEOTIDE SEQUENCE [LARGE SCALE GENOMIC DNA]</scope>
    <source>
        <strain evidence="1">NY0173</strain>
    </source>
</reference>
<name>A0A9K3GGW6_9EUKA</name>
<evidence type="ECO:0000313" key="1">
    <source>
        <dbReference type="EMBL" id="GIQ82152.1"/>
    </source>
</evidence>
<protein>
    <submittedName>
        <fullName evidence="1">Uncharacterized protein</fullName>
    </submittedName>
</protein>
<sequence length="392" mass="44205">MLCYKPGAPKRRVLSLDLLRGIAVLSMEFGHTLEERERDRQTDIIMDGEPWHTRCSLAWGVNFFKKRPRDLSLVTIGHNTAMLTYTMHKGGPKQIWNVLTLEEGQLNKVDIPGPSNPQGIIDIQLCRVGEVVVAYGGQLPKRGERATVGSRLHRSHSVWFMAIYSIDSDEWELVSYAEGQCPQPRSFPLLFAVEDTMVVTGAGSDTISTSGSILKMKPNVFPEDTWEWSLETRLWTEIDKCPSHLKTVGLTHGDCHHIYSRGQHIVYRGRETTDTATERERETWLREPCDIPHESSVIVPLFGERQLRIAKYRTGMAHNGVKCLYVSVSDNVAHSSLSYAPIGILRLSPPRCRDINRSCTVMLNPYTMLIVSGNTTLLVDIDPRLLGPEPMI</sequence>
<proteinExistence type="predicted"/>
<dbReference type="OrthoDB" id="9973021at2759"/>
<dbReference type="InterPro" id="IPR011043">
    <property type="entry name" value="Gal_Oxase/kelch_b-propeller"/>
</dbReference>
<dbReference type="InterPro" id="IPR015915">
    <property type="entry name" value="Kelch-typ_b-propeller"/>
</dbReference>
<dbReference type="AlphaFoldDB" id="A0A9K3GGW6"/>
<dbReference type="Gene3D" id="2.120.10.80">
    <property type="entry name" value="Kelch-type beta propeller"/>
    <property type="match status" value="1"/>
</dbReference>